<dbReference type="InterPro" id="IPR027417">
    <property type="entry name" value="P-loop_NTPase"/>
</dbReference>
<dbReference type="PANTHER" id="PTHR43581">
    <property type="entry name" value="ATP/GTP PHOSPHATASE"/>
    <property type="match status" value="1"/>
</dbReference>
<dbReference type="InterPro" id="IPR051396">
    <property type="entry name" value="Bact_Antivir_Def_Nuclease"/>
</dbReference>
<evidence type="ECO:0000313" key="2">
    <source>
        <dbReference type="EMBL" id="TQM99114.1"/>
    </source>
</evidence>
<dbReference type="Pfam" id="PF13304">
    <property type="entry name" value="AAA_21"/>
    <property type="match status" value="1"/>
</dbReference>
<evidence type="ECO:0000259" key="1">
    <source>
        <dbReference type="Pfam" id="PF13304"/>
    </source>
</evidence>
<protein>
    <submittedName>
        <fullName evidence="2">Putative ATP-binding protein involved in virulence</fullName>
    </submittedName>
</protein>
<accession>A0A543KVK9</accession>
<keyword evidence="2" id="KW-0067">ATP-binding</keyword>
<dbReference type="Proteomes" id="UP000316993">
    <property type="component" value="Unassembled WGS sequence"/>
</dbReference>
<gene>
    <name evidence="2" type="ORF">BDD18_3755</name>
</gene>
<dbReference type="PANTHER" id="PTHR43581:SF2">
    <property type="entry name" value="EXCINUCLEASE ATPASE SUBUNIT"/>
    <property type="match status" value="1"/>
</dbReference>
<dbReference type="InterPro" id="IPR003959">
    <property type="entry name" value="ATPase_AAA_core"/>
</dbReference>
<proteinExistence type="predicted"/>
<dbReference type="AlphaFoldDB" id="A0A543KVK9"/>
<dbReference type="GO" id="GO:0016887">
    <property type="term" value="F:ATP hydrolysis activity"/>
    <property type="evidence" value="ECO:0007669"/>
    <property type="project" value="InterPro"/>
</dbReference>
<comment type="caution">
    <text evidence="2">The sequence shown here is derived from an EMBL/GenBank/DDBJ whole genome shotgun (WGS) entry which is preliminary data.</text>
</comment>
<keyword evidence="2" id="KW-0547">Nucleotide-binding</keyword>
<dbReference type="EMBL" id="VFPV01000004">
    <property type="protein sequence ID" value="TQM99114.1"/>
    <property type="molecule type" value="Genomic_DNA"/>
</dbReference>
<organism evidence="2 3">
    <name type="scientific">Acidovorax temperans</name>
    <dbReference type="NCBI Taxonomy" id="80878"/>
    <lineage>
        <taxon>Bacteria</taxon>
        <taxon>Pseudomonadati</taxon>
        <taxon>Pseudomonadota</taxon>
        <taxon>Betaproteobacteria</taxon>
        <taxon>Burkholderiales</taxon>
        <taxon>Comamonadaceae</taxon>
        <taxon>Acidovorax</taxon>
    </lineage>
</organism>
<evidence type="ECO:0000313" key="3">
    <source>
        <dbReference type="Proteomes" id="UP000316993"/>
    </source>
</evidence>
<dbReference type="Gene3D" id="3.40.50.300">
    <property type="entry name" value="P-loop containing nucleotide triphosphate hydrolases"/>
    <property type="match status" value="1"/>
</dbReference>
<feature type="domain" description="ATPase AAA-type core" evidence="1">
    <location>
        <begin position="344"/>
        <end position="462"/>
    </location>
</feature>
<dbReference type="RefSeq" id="WP_066693063.1">
    <property type="nucleotide sequence ID" value="NZ_VFPV01000004.1"/>
</dbReference>
<name>A0A543KVK9_9BURK</name>
<reference evidence="2 3" key="1">
    <citation type="submission" date="2019-06" db="EMBL/GenBank/DDBJ databases">
        <title>Genomic Encyclopedia of Archaeal and Bacterial Type Strains, Phase II (KMG-II): from individual species to whole genera.</title>
        <authorList>
            <person name="Goeker M."/>
        </authorList>
    </citation>
    <scope>NUCLEOTIDE SEQUENCE [LARGE SCALE GENOMIC DNA]</scope>
    <source>
        <strain evidence="2 3">DSM 7270</strain>
    </source>
</reference>
<dbReference type="SUPFAM" id="SSF52540">
    <property type="entry name" value="P-loop containing nucleoside triphosphate hydrolases"/>
    <property type="match status" value="1"/>
</dbReference>
<dbReference type="GO" id="GO:0005524">
    <property type="term" value="F:ATP binding"/>
    <property type="evidence" value="ECO:0007669"/>
    <property type="project" value="UniProtKB-KW"/>
</dbReference>
<sequence>MNTLSSSGIRVKSIHAKRLFGMYDHDVVLKEERTTIVFGRNGVGKTVMFKLTHAILSGEMAAMLDLLRYPYREFKVVLSDGGVVVAERNDREVTRQTELLVDDAEGIAFGNKPKEVAQVRLTYRSASGDSKSYTINEGVFNKIASRLERRLPFHQVSPDRWRDDETGEMMNALEVVARWGELGDDDDVSMSVREWRGLVGSLLPQSLLIQAQRLIRVGRSSDRHYLRPEGITIRDTVLAYSADLKSRIDQTLAQYGREAQRLDQTYPQRLLQQASAQAGEGLMDQADISAALQTMKQQQAEYQALGILGEQPQEMGPNQDALLTTDVYRAAMSVYVRDAQEKLKIVHNLAQRVQLLLKLIGEKFSNKKLKIDPKTHDLVVESTHGHIQQLSVNALSSGEQHQLVLAYDLLFRTQPNTLVLLDEPELSLHVEWQERFLVDLKAVIDLVGFDALLATHSPYIINGHNELTVGLSVQVRADADR</sequence>